<sequence length="374" mass="41018">MNTIAVATTGQAVRNREPWLAASLSWVLPGAGHLYCRLWIAGIALVLLRIALVVGTLATLISPRIPMAVFLLVCLCGFGLLIGASTAAFRTTRKQNAGDFESLRTQTKDPWLAVFLSVIVPGLGHLYLRKWLVGIGFIFSSVVLRAWLLKQPWGMVPVTAWHLLALFCAYRATPKHRKSEPSLILPAVAFIGAVWLAGIPIGWALRSHVVDIGITAGSDMAPTVQKGARIVVNKLAYRWQEPVTGDIVLFAPPNHPSVAGPLPIVKRIVATGGETVQVRDGLVHIDGQYRELEALPHRHRAHAALREQPFPGTTCGISEPYHVPEGSYFMLGDNRSNSLDSRHFGAIPREDIIGKVTRVLWPLNTSPLYDREMR</sequence>
<dbReference type="PROSITE" id="PS00760">
    <property type="entry name" value="SPASE_I_2"/>
    <property type="match status" value="1"/>
</dbReference>
<dbReference type="GO" id="GO:0009003">
    <property type="term" value="F:signal peptidase activity"/>
    <property type="evidence" value="ECO:0007669"/>
    <property type="project" value="UniProtKB-EC"/>
</dbReference>
<evidence type="ECO:0000256" key="3">
    <source>
        <dbReference type="ARBA" id="ARBA00013208"/>
    </source>
</evidence>
<feature type="transmembrane region" description="Helical" evidence="6">
    <location>
        <begin position="38"/>
        <end position="61"/>
    </location>
</feature>
<evidence type="ECO:0000313" key="9">
    <source>
        <dbReference type="Proteomes" id="UP001431776"/>
    </source>
</evidence>
<feature type="transmembrane region" description="Helical" evidence="6">
    <location>
        <begin position="131"/>
        <end position="148"/>
    </location>
</feature>
<dbReference type="PANTHER" id="PTHR43390:SF1">
    <property type="entry name" value="CHLOROPLAST PROCESSING PEPTIDASE"/>
    <property type="match status" value="1"/>
</dbReference>
<dbReference type="InterPro" id="IPR019533">
    <property type="entry name" value="Peptidase_S26"/>
</dbReference>
<keyword evidence="5 6" id="KW-0378">Hydrolase</keyword>
<feature type="transmembrane region" description="Helical" evidence="6">
    <location>
        <begin position="184"/>
        <end position="205"/>
    </location>
</feature>
<keyword evidence="6" id="KW-0645">Protease</keyword>
<dbReference type="InterPro" id="IPR019758">
    <property type="entry name" value="Pept_S26A_signal_pept_1_CS"/>
</dbReference>
<comment type="caution">
    <text evidence="6">Lacks conserved residue(s) required for the propagation of feature annotation.</text>
</comment>
<dbReference type="PRINTS" id="PR00727">
    <property type="entry name" value="LEADERPTASE"/>
</dbReference>
<dbReference type="AlphaFoldDB" id="A0AAW6U2L3"/>
<dbReference type="GO" id="GO:0006465">
    <property type="term" value="P:signal peptide processing"/>
    <property type="evidence" value="ECO:0007669"/>
    <property type="project" value="InterPro"/>
</dbReference>
<dbReference type="InterPro" id="IPR036286">
    <property type="entry name" value="LexA/Signal_pep-like_sf"/>
</dbReference>
<proteinExistence type="inferred from homology"/>
<evidence type="ECO:0000256" key="5">
    <source>
        <dbReference type="ARBA" id="ARBA00022801"/>
    </source>
</evidence>
<gene>
    <name evidence="8" type="primary">lepB</name>
    <name evidence="8" type="ORF">QJ522_13775</name>
</gene>
<evidence type="ECO:0000256" key="1">
    <source>
        <dbReference type="ARBA" id="ARBA00000677"/>
    </source>
</evidence>
<feature type="transmembrane region" description="Helical" evidence="6">
    <location>
        <begin position="68"/>
        <end position="90"/>
    </location>
</feature>
<keyword evidence="6" id="KW-0812">Transmembrane</keyword>
<comment type="catalytic activity">
    <reaction evidence="1 6">
        <text>Cleavage of hydrophobic, N-terminal signal or leader sequences from secreted and periplasmic proteins.</text>
        <dbReference type="EC" id="3.4.21.89"/>
    </reaction>
</comment>
<evidence type="ECO:0000256" key="4">
    <source>
        <dbReference type="ARBA" id="ARBA00019232"/>
    </source>
</evidence>
<comment type="caution">
    <text evidence="8">The sequence shown here is derived from an EMBL/GenBank/DDBJ whole genome shotgun (WGS) entry which is preliminary data.</text>
</comment>
<dbReference type="GO" id="GO:0016020">
    <property type="term" value="C:membrane"/>
    <property type="evidence" value="ECO:0007669"/>
    <property type="project" value="UniProtKB-SubCell"/>
</dbReference>
<feature type="domain" description="Peptidase S26" evidence="7">
    <location>
        <begin position="201"/>
        <end position="361"/>
    </location>
</feature>
<comment type="similarity">
    <text evidence="2 6">Belongs to the peptidase S26 family.</text>
</comment>
<dbReference type="Gene3D" id="2.10.109.10">
    <property type="entry name" value="Umud Fragment, subunit A"/>
    <property type="match status" value="1"/>
</dbReference>
<accession>A0AAW6U2L3</accession>
<evidence type="ECO:0000259" key="7">
    <source>
        <dbReference type="Pfam" id="PF10502"/>
    </source>
</evidence>
<protein>
    <recommendedName>
        <fullName evidence="4 6">Signal peptidase I</fullName>
        <ecNumber evidence="3 6">3.4.21.89</ecNumber>
    </recommendedName>
</protein>
<dbReference type="NCBIfam" id="TIGR02227">
    <property type="entry name" value="sigpep_I_bact"/>
    <property type="match status" value="1"/>
</dbReference>
<dbReference type="GO" id="GO:0004252">
    <property type="term" value="F:serine-type endopeptidase activity"/>
    <property type="evidence" value="ECO:0007669"/>
    <property type="project" value="InterPro"/>
</dbReference>
<dbReference type="PANTHER" id="PTHR43390">
    <property type="entry name" value="SIGNAL PEPTIDASE I"/>
    <property type="match status" value="1"/>
</dbReference>
<keyword evidence="6" id="KW-0472">Membrane</keyword>
<dbReference type="SUPFAM" id="SSF51306">
    <property type="entry name" value="LexA/Signal peptidase"/>
    <property type="match status" value="1"/>
</dbReference>
<dbReference type="RefSeq" id="WP_349245532.1">
    <property type="nucleotide sequence ID" value="NZ_JASCXX010000016.1"/>
</dbReference>
<dbReference type="Pfam" id="PF10502">
    <property type="entry name" value="Peptidase_S26"/>
    <property type="match status" value="1"/>
</dbReference>
<dbReference type="Proteomes" id="UP001431776">
    <property type="component" value="Unassembled WGS sequence"/>
</dbReference>
<keyword evidence="6" id="KW-1133">Transmembrane helix</keyword>
<dbReference type="InterPro" id="IPR000223">
    <property type="entry name" value="Pept_S26A_signal_pept_1"/>
</dbReference>
<dbReference type="EC" id="3.4.21.89" evidence="3 6"/>
<organism evidence="8 9">
    <name type="scientific">Anaerobaca lacustris</name>
    <dbReference type="NCBI Taxonomy" id="3044600"/>
    <lineage>
        <taxon>Bacteria</taxon>
        <taxon>Pseudomonadati</taxon>
        <taxon>Planctomycetota</taxon>
        <taxon>Phycisphaerae</taxon>
        <taxon>Sedimentisphaerales</taxon>
        <taxon>Anaerobacaceae</taxon>
        <taxon>Anaerobaca</taxon>
    </lineage>
</organism>
<feature type="transmembrane region" description="Helical" evidence="6">
    <location>
        <begin position="110"/>
        <end position="126"/>
    </location>
</feature>
<dbReference type="CDD" id="cd06530">
    <property type="entry name" value="S26_SPase_I"/>
    <property type="match status" value="1"/>
</dbReference>
<evidence type="ECO:0000313" key="8">
    <source>
        <dbReference type="EMBL" id="MDI6450123.1"/>
    </source>
</evidence>
<dbReference type="InterPro" id="IPR019757">
    <property type="entry name" value="Pept_S26A_signal_pept_1_Lys-AS"/>
</dbReference>
<evidence type="ECO:0000256" key="6">
    <source>
        <dbReference type="RuleBase" id="RU362042"/>
    </source>
</evidence>
<keyword evidence="9" id="KW-1185">Reference proteome</keyword>
<dbReference type="EMBL" id="JASCXX010000016">
    <property type="protein sequence ID" value="MDI6450123.1"/>
    <property type="molecule type" value="Genomic_DNA"/>
</dbReference>
<name>A0AAW6U2L3_9BACT</name>
<evidence type="ECO:0000256" key="2">
    <source>
        <dbReference type="ARBA" id="ARBA00009370"/>
    </source>
</evidence>
<comment type="subcellular location">
    <subcellularLocation>
        <location evidence="6">Membrane</location>
        <topology evidence="6">Single-pass type II membrane protein</topology>
    </subcellularLocation>
</comment>
<dbReference type="PROSITE" id="PS00761">
    <property type="entry name" value="SPASE_I_3"/>
    <property type="match status" value="1"/>
</dbReference>
<reference evidence="8" key="1">
    <citation type="submission" date="2023-05" db="EMBL/GenBank/DDBJ databases">
        <title>Anaerotaeda fermentans gen. nov., sp. nov., a novel anaerobic planctomycete of the new family within the order Sedimentisphaerales isolated from Taman Peninsula, Russia.</title>
        <authorList>
            <person name="Khomyakova M.A."/>
            <person name="Merkel A.Y."/>
            <person name="Slobodkin A.I."/>
        </authorList>
    </citation>
    <scope>NUCLEOTIDE SEQUENCE</scope>
    <source>
        <strain evidence="8">M17dextr</strain>
    </source>
</reference>
<feature type="transmembrane region" description="Helical" evidence="6">
    <location>
        <begin position="154"/>
        <end position="172"/>
    </location>
</feature>